<keyword evidence="1" id="KW-0812">Transmembrane</keyword>
<reference evidence="3" key="1">
    <citation type="submission" date="2017-02" db="EMBL/GenBank/DDBJ databases">
        <authorList>
            <person name="Varghese N."/>
            <person name="Submissions S."/>
        </authorList>
    </citation>
    <scope>NUCLEOTIDE SEQUENCE [LARGE SCALE GENOMIC DNA]</scope>
    <source>
        <strain evidence="3">VKM Ac-2052</strain>
    </source>
</reference>
<protein>
    <recommendedName>
        <fullName evidence="4">PH domain-containing protein</fullName>
    </recommendedName>
</protein>
<feature type="transmembrane region" description="Helical" evidence="1">
    <location>
        <begin position="48"/>
        <end position="69"/>
    </location>
</feature>
<keyword evidence="1" id="KW-0472">Membrane</keyword>
<dbReference type="EMBL" id="FUYG01000005">
    <property type="protein sequence ID" value="SKA95592.1"/>
    <property type="molecule type" value="Genomic_DNA"/>
</dbReference>
<evidence type="ECO:0000313" key="2">
    <source>
        <dbReference type="EMBL" id="SKA95592.1"/>
    </source>
</evidence>
<evidence type="ECO:0000313" key="3">
    <source>
        <dbReference type="Proteomes" id="UP000189735"/>
    </source>
</evidence>
<evidence type="ECO:0008006" key="4">
    <source>
        <dbReference type="Google" id="ProtNLM"/>
    </source>
</evidence>
<keyword evidence="1" id="KW-1133">Transmembrane helix</keyword>
<gene>
    <name evidence="2" type="ORF">SAMN06295879_2036</name>
</gene>
<name>A0A1T4Y1B9_9MICO</name>
<proteinExistence type="predicted"/>
<accession>A0A1T4Y1B9</accession>
<evidence type="ECO:0000256" key="1">
    <source>
        <dbReference type="SAM" id="Phobius"/>
    </source>
</evidence>
<dbReference type="Proteomes" id="UP000189735">
    <property type="component" value="Unassembled WGS sequence"/>
</dbReference>
<organism evidence="2 3">
    <name type="scientific">Agreia bicolorata</name>
    <dbReference type="NCBI Taxonomy" id="110935"/>
    <lineage>
        <taxon>Bacteria</taxon>
        <taxon>Bacillati</taxon>
        <taxon>Actinomycetota</taxon>
        <taxon>Actinomycetes</taxon>
        <taxon>Micrococcales</taxon>
        <taxon>Microbacteriaceae</taxon>
        <taxon>Agreia</taxon>
    </lineage>
</organism>
<dbReference type="AlphaFoldDB" id="A0A1T4Y1B9"/>
<sequence length="218" mass="24164">MRKTSTKAVVFWVAFTLGAVAVVGRGAFEYQRLLRSVGGDQAMALRKASPIIGLFLICFLLVVLVRLGMAGQAKRARGRMLEQGGHAGVLIAEADKSLTQGLRSAYPELRSGSTREIVPWRFLLTWNEAGIQFWTIVGKPSELLAELPWEQMSLSVSRIHLERSTRIALDIQLLDGPIHIQMALRHDRRGLPYYSIDELTTLVAELEAVANRTAEPAD</sequence>
<dbReference type="RefSeq" id="WP_078714308.1">
    <property type="nucleotide sequence ID" value="NZ_FUYG01000005.1"/>
</dbReference>